<feature type="domain" description="Glutamyl/glutaminyl-tRNA synthetase class Ib catalytic" evidence="10">
    <location>
        <begin position="123"/>
        <end position="303"/>
    </location>
</feature>
<dbReference type="InterPro" id="IPR014729">
    <property type="entry name" value="Rossmann-like_a/b/a_fold"/>
</dbReference>
<evidence type="ECO:0000313" key="13">
    <source>
        <dbReference type="Proteomes" id="UP000310189"/>
    </source>
</evidence>
<feature type="domain" description="Glutamyl/glutaminyl-tRNA synthetase class Ib catalytic" evidence="10">
    <location>
        <begin position="2"/>
        <end position="109"/>
    </location>
</feature>
<protein>
    <recommendedName>
        <fullName evidence="2">glutamate--tRNA ligase</fullName>
        <ecNumber evidence="2">6.1.1.17</ecNumber>
    </recommendedName>
    <alternativeName>
        <fullName evidence="8">Glutamyl-tRNA synthetase</fullName>
    </alternativeName>
</protein>
<dbReference type="EC" id="6.1.1.17" evidence="2"/>
<reference evidence="12 13" key="1">
    <citation type="submission" date="2019-03" db="EMBL/GenBank/DDBJ databases">
        <title>Sequencing 23 genomes of Wallemia ichthyophaga.</title>
        <authorList>
            <person name="Gostincar C."/>
        </authorList>
    </citation>
    <scope>NUCLEOTIDE SEQUENCE [LARGE SCALE GENOMIC DNA]</scope>
    <source>
        <strain evidence="12 13">EXF-5753</strain>
    </source>
</reference>
<evidence type="ECO:0000256" key="1">
    <source>
        <dbReference type="ARBA" id="ARBA00007894"/>
    </source>
</evidence>
<evidence type="ECO:0000259" key="11">
    <source>
        <dbReference type="Pfam" id="PF19269"/>
    </source>
</evidence>
<keyword evidence="13" id="KW-1185">Reference proteome</keyword>
<comment type="caution">
    <text evidence="12">The sequence shown here is derived from an EMBL/GenBank/DDBJ whole genome shotgun (WGS) entry which is preliminary data.</text>
</comment>
<dbReference type="EMBL" id="SPNW01000122">
    <property type="protein sequence ID" value="TIA85147.1"/>
    <property type="molecule type" value="Genomic_DNA"/>
</dbReference>
<keyword evidence="7 9" id="KW-0030">Aminoacyl-tRNA synthetase</keyword>
<dbReference type="OrthoDB" id="428822at2759"/>
<dbReference type="InterPro" id="IPR049940">
    <property type="entry name" value="GluQ/Sye"/>
</dbReference>
<keyword evidence="5 9" id="KW-0067">ATP-binding</keyword>
<dbReference type="InterPro" id="IPR008925">
    <property type="entry name" value="aa_tRNA-synth_I_cd-bd_sf"/>
</dbReference>
<sequence length="472" mass="53728">MRVRFAPSPTGNLHIGGLRTALFNYLISRKQGGVFVLRIEDTDRKRYQPGAIESLIRSLNWSGIKYDEGPGIGGPYGSYVQSERLNLYRNAVDQLLESKNAYRDYSKPGEPVKTLEGPDQDLHKPHVVRLKMPENDTHFKDTVYGDISIPMQRPAGLGFTNDPVLLKSDGFPTYHLANVVDDSHMHISHVLRGEEWLSSMPTHLALYKALEMTPPKFAHLPLLINSDGSKLSKRSGDVSVEDYIAKNWEPEALINYTALMGWNALRTGDQNRPSEFMTMKDLIQRFDLKDVPQRRAAMFGGKLQFLNKQHLSTKIEEGDKGVLERFRAMLDIHLFVDGFQFDDEYLRDVLMLIKDRIGNLDEAANMGDYFFVDPIYTSDDAKLAYECTSSDKIDLVLTSVWNTLRNEHDWQADTLNGHLKQQQKTLKLKTNEFMMPLRWAITGKKMGPSVGSTMGLLGKETTLHRLIQHLNK</sequence>
<dbReference type="PROSITE" id="PS00178">
    <property type="entry name" value="AA_TRNA_LIGASE_I"/>
    <property type="match status" value="1"/>
</dbReference>
<dbReference type="HAMAP" id="MF_00022">
    <property type="entry name" value="Glu_tRNA_synth_type1"/>
    <property type="match status" value="1"/>
</dbReference>
<feature type="domain" description="Aminoacyl-tRNA synthetase class I anticodon-binding" evidence="11">
    <location>
        <begin position="334"/>
        <end position="467"/>
    </location>
</feature>
<dbReference type="InterPro" id="IPR004527">
    <property type="entry name" value="Glu-tRNA-ligase_bac/mito"/>
</dbReference>
<evidence type="ECO:0000256" key="8">
    <source>
        <dbReference type="ARBA" id="ARBA00030865"/>
    </source>
</evidence>
<dbReference type="GO" id="GO:0005739">
    <property type="term" value="C:mitochondrion"/>
    <property type="evidence" value="ECO:0007669"/>
    <property type="project" value="TreeGrafter"/>
</dbReference>
<dbReference type="Pfam" id="PF00749">
    <property type="entry name" value="tRNA-synt_1c"/>
    <property type="match status" value="2"/>
</dbReference>
<dbReference type="InterPro" id="IPR001412">
    <property type="entry name" value="aa-tRNA-synth_I_CS"/>
</dbReference>
<dbReference type="PANTHER" id="PTHR43311">
    <property type="entry name" value="GLUTAMATE--TRNA LIGASE"/>
    <property type="match status" value="1"/>
</dbReference>
<dbReference type="PRINTS" id="PR00987">
    <property type="entry name" value="TRNASYNTHGLU"/>
</dbReference>
<dbReference type="InterPro" id="IPR020058">
    <property type="entry name" value="Glu/Gln-tRNA-synth_Ib_cat-dom"/>
</dbReference>
<dbReference type="GO" id="GO:0008270">
    <property type="term" value="F:zinc ion binding"/>
    <property type="evidence" value="ECO:0007669"/>
    <property type="project" value="InterPro"/>
</dbReference>
<evidence type="ECO:0000256" key="3">
    <source>
        <dbReference type="ARBA" id="ARBA00022598"/>
    </source>
</evidence>
<keyword evidence="6 9" id="KW-0648">Protein biosynthesis</keyword>
<keyword evidence="4 9" id="KW-0547">Nucleotide-binding</keyword>
<evidence type="ECO:0000256" key="5">
    <source>
        <dbReference type="ARBA" id="ARBA00022840"/>
    </source>
</evidence>
<dbReference type="InterPro" id="IPR000924">
    <property type="entry name" value="Glu/Gln-tRNA-synth"/>
</dbReference>
<proteinExistence type="inferred from homology"/>
<evidence type="ECO:0000313" key="12">
    <source>
        <dbReference type="EMBL" id="TIA85147.1"/>
    </source>
</evidence>
<dbReference type="InterPro" id="IPR045462">
    <property type="entry name" value="aa-tRNA-synth_I_cd-bd"/>
</dbReference>
<dbReference type="Pfam" id="PF19269">
    <property type="entry name" value="Anticodon_2"/>
    <property type="match status" value="1"/>
</dbReference>
<gene>
    <name evidence="12" type="ORF">E3P99_04066</name>
</gene>
<dbReference type="GO" id="GO:0000049">
    <property type="term" value="F:tRNA binding"/>
    <property type="evidence" value="ECO:0007669"/>
    <property type="project" value="InterPro"/>
</dbReference>
<dbReference type="InterPro" id="IPR020751">
    <property type="entry name" value="aa-tRNA-synth_I_codon-bd_sub2"/>
</dbReference>
<dbReference type="GO" id="GO:0006424">
    <property type="term" value="P:glutamyl-tRNA aminoacylation"/>
    <property type="evidence" value="ECO:0007669"/>
    <property type="project" value="InterPro"/>
</dbReference>
<dbReference type="InterPro" id="IPR033910">
    <property type="entry name" value="GluRS_core"/>
</dbReference>
<keyword evidence="3 9" id="KW-0436">Ligase</keyword>
<evidence type="ECO:0000256" key="4">
    <source>
        <dbReference type="ARBA" id="ARBA00022741"/>
    </source>
</evidence>
<dbReference type="GO" id="GO:0004818">
    <property type="term" value="F:glutamate-tRNA ligase activity"/>
    <property type="evidence" value="ECO:0007669"/>
    <property type="project" value="UniProtKB-EC"/>
</dbReference>
<dbReference type="SUPFAM" id="SSF48163">
    <property type="entry name" value="An anticodon-binding domain of class I aminoacyl-tRNA synthetases"/>
    <property type="match status" value="1"/>
</dbReference>
<name>A0A4T0FAV7_9BASI</name>
<dbReference type="SUPFAM" id="SSF52374">
    <property type="entry name" value="Nucleotidylyl transferase"/>
    <property type="match status" value="1"/>
</dbReference>
<dbReference type="Gene3D" id="3.40.50.620">
    <property type="entry name" value="HUPs"/>
    <property type="match status" value="1"/>
</dbReference>
<evidence type="ECO:0000259" key="10">
    <source>
        <dbReference type="Pfam" id="PF00749"/>
    </source>
</evidence>
<evidence type="ECO:0000256" key="2">
    <source>
        <dbReference type="ARBA" id="ARBA00012835"/>
    </source>
</evidence>
<evidence type="ECO:0000256" key="9">
    <source>
        <dbReference type="RuleBase" id="RU363037"/>
    </source>
</evidence>
<dbReference type="AlphaFoldDB" id="A0A4T0FAV7"/>
<evidence type="ECO:0000256" key="6">
    <source>
        <dbReference type="ARBA" id="ARBA00022917"/>
    </source>
</evidence>
<comment type="similarity">
    <text evidence="1">Belongs to the class-I aminoacyl-tRNA synthetase family. Glutamate--tRNA ligase type 1 subfamily.</text>
</comment>
<evidence type="ECO:0000256" key="7">
    <source>
        <dbReference type="ARBA" id="ARBA00023146"/>
    </source>
</evidence>
<dbReference type="PANTHER" id="PTHR43311:SF2">
    <property type="entry name" value="GLUTAMATE--TRNA LIGASE, MITOCHONDRIAL-RELATED"/>
    <property type="match status" value="1"/>
</dbReference>
<organism evidence="12 13">
    <name type="scientific">Wallemia hederae</name>
    <dbReference type="NCBI Taxonomy" id="1540922"/>
    <lineage>
        <taxon>Eukaryota</taxon>
        <taxon>Fungi</taxon>
        <taxon>Dikarya</taxon>
        <taxon>Basidiomycota</taxon>
        <taxon>Wallemiomycotina</taxon>
        <taxon>Wallemiomycetes</taxon>
        <taxon>Wallemiales</taxon>
        <taxon>Wallemiaceae</taxon>
        <taxon>Wallemia</taxon>
    </lineage>
</organism>
<dbReference type="Gene3D" id="1.10.10.350">
    <property type="match status" value="1"/>
</dbReference>
<dbReference type="CDD" id="cd00808">
    <property type="entry name" value="GluRS_core"/>
    <property type="match status" value="1"/>
</dbReference>
<dbReference type="Proteomes" id="UP000310189">
    <property type="component" value="Unassembled WGS sequence"/>
</dbReference>
<dbReference type="GO" id="GO:0005524">
    <property type="term" value="F:ATP binding"/>
    <property type="evidence" value="ECO:0007669"/>
    <property type="project" value="UniProtKB-KW"/>
</dbReference>
<accession>A0A4T0FAV7</accession>